<dbReference type="Proteomes" id="UP000649955">
    <property type="component" value="Unassembled WGS sequence"/>
</dbReference>
<evidence type="ECO:0008006" key="4">
    <source>
        <dbReference type="Google" id="ProtNLM"/>
    </source>
</evidence>
<feature type="transmembrane region" description="Helical" evidence="1">
    <location>
        <begin position="41"/>
        <end position="60"/>
    </location>
</feature>
<evidence type="ECO:0000313" key="2">
    <source>
        <dbReference type="EMBL" id="GHG09006.1"/>
    </source>
</evidence>
<keyword evidence="1" id="KW-0472">Membrane</keyword>
<evidence type="ECO:0000313" key="3">
    <source>
        <dbReference type="Proteomes" id="UP000649955"/>
    </source>
</evidence>
<feature type="transmembrane region" description="Helical" evidence="1">
    <location>
        <begin position="72"/>
        <end position="94"/>
    </location>
</feature>
<gene>
    <name evidence="2" type="ORF">GCM10017567_27390</name>
</gene>
<keyword evidence="1" id="KW-1133">Transmembrane helix</keyword>
<evidence type="ECO:0000256" key="1">
    <source>
        <dbReference type="SAM" id="Phobius"/>
    </source>
</evidence>
<keyword evidence="3" id="KW-1185">Reference proteome</keyword>
<name>A0ABQ3K9J2_9PSEU</name>
<sequence length="100" mass="10480">MEGAMSAHSVIDWLVQIPNPTPVQPEVGGDKILGLLNNVKWGAGVALVAGFFIGLIVWVGGRWVDHHRAGKVGVVMMLCAIAGAILYGIGWSLINSFAGS</sequence>
<protein>
    <recommendedName>
        <fullName evidence="4">TrbC/VirB2 family protein</fullName>
    </recommendedName>
</protein>
<organism evidence="2 3">
    <name type="scientific">Amycolatopsis bullii</name>
    <dbReference type="NCBI Taxonomy" id="941987"/>
    <lineage>
        <taxon>Bacteria</taxon>
        <taxon>Bacillati</taxon>
        <taxon>Actinomycetota</taxon>
        <taxon>Actinomycetes</taxon>
        <taxon>Pseudonocardiales</taxon>
        <taxon>Pseudonocardiaceae</taxon>
        <taxon>Amycolatopsis</taxon>
    </lineage>
</organism>
<reference evidence="3" key="1">
    <citation type="journal article" date="2019" name="Int. J. Syst. Evol. Microbiol.">
        <title>The Global Catalogue of Microorganisms (GCM) 10K type strain sequencing project: providing services to taxonomists for standard genome sequencing and annotation.</title>
        <authorList>
            <consortium name="The Broad Institute Genomics Platform"/>
            <consortium name="The Broad Institute Genome Sequencing Center for Infectious Disease"/>
            <person name="Wu L."/>
            <person name="Ma J."/>
        </authorList>
    </citation>
    <scope>NUCLEOTIDE SEQUENCE [LARGE SCALE GENOMIC DNA]</scope>
    <source>
        <strain evidence="3">CGMCC 4.7680</strain>
    </source>
</reference>
<proteinExistence type="predicted"/>
<comment type="caution">
    <text evidence="2">The sequence shown here is derived from an EMBL/GenBank/DDBJ whole genome shotgun (WGS) entry which is preliminary data.</text>
</comment>
<dbReference type="EMBL" id="BNAW01000008">
    <property type="protein sequence ID" value="GHG09006.1"/>
    <property type="molecule type" value="Genomic_DNA"/>
</dbReference>
<keyword evidence="1" id="KW-0812">Transmembrane</keyword>
<accession>A0ABQ3K9J2</accession>